<keyword evidence="3" id="KW-1185">Reference proteome</keyword>
<evidence type="ECO:0000313" key="3">
    <source>
        <dbReference type="Proteomes" id="UP001352852"/>
    </source>
</evidence>
<organism evidence="2 3">
    <name type="scientific">Characodon lateralis</name>
    <dbReference type="NCBI Taxonomy" id="208331"/>
    <lineage>
        <taxon>Eukaryota</taxon>
        <taxon>Metazoa</taxon>
        <taxon>Chordata</taxon>
        <taxon>Craniata</taxon>
        <taxon>Vertebrata</taxon>
        <taxon>Euteleostomi</taxon>
        <taxon>Actinopterygii</taxon>
        <taxon>Neopterygii</taxon>
        <taxon>Teleostei</taxon>
        <taxon>Neoteleostei</taxon>
        <taxon>Acanthomorphata</taxon>
        <taxon>Ovalentaria</taxon>
        <taxon>Atherinomorphae</taxon>
        <taxon>Cyprinodontiformes</taxon>
        <taxon>Goodeidae</taxon>
        <taxon>Characodon</taxon>
    </lineage>
</organism>
<name>A0ABU7D295_9TELE</name>
<evidence type="ECO:0000256" key="1">
    <source>
        <dbReference type="SAM" id="MobiDB-lite"/>
    </source>
</evidence>
<dbReference type="EMBL" id="JAHUTJ010009849">
    <property type="protein sequence ID" value="MED6268090.1"/>
    <property type="molecule type" value="Genomic_DNA"/>
</dbReference>
<gene>
    <name evidence="2" type="ORF">CHARACLAT_018718</name>
</gene>
<evidence type="ECO:0000313" key="2">
    <source>
        <dbReference type="EMBL" id="MED6268090.1"/>
    </source>
</evidence>
<feature type="compositionally biased region" description="Basic and acidic residues" evidence="1">
    <location>
        <begin position="188"/>
        <end position="202"/>
    </location>
</feature>
<feature type="region of interest" description="Disordered" evidence="1">
    <location>
        <begin position="154"/>
        <end position="212"/>
    </location>
</feature>
<protein>
    <submittedName>
        <fullName evidence="2">Uncharacterized protein</fullName>
    </submittedName>
</protein>
<proteinExistence type="predicted"/>
<comment type="caution">
    <text evidence="2">The sequence shown here is derived from an EMBL/GenBank/DDBJ whole genome shotgun (WGS) entry which is preliminary data.</text>
</comment>
<accession>A0ABU7D295</accession>
<sequence length="212" mass="23990">MPESVSPFMTSLLCPDPRLKPLPRILSPDSVLPALTLFLSPDDRLLISHWVCKPDSQYDIALLPPDDHTEEPKFSFLILSQILKRLMASFLSFAIFSVLRSATKHSVSKGSCAYRWWFPVECLLRDINKSFESYQLCQEILSLLNNPLLGKAEGGSQEAEARSMSRNQKPKEDPTWAEQSREIQGAKTRSESGRQARKEGRNTGHLLTQGFR</sequence>
<feature type="compositionally biased region" description="Basic and acidic residues" evidence="1">
    <location>
        <begin position="159"/>
        <end position="174"/>
    </location>
</feature>
<dbReference type="Proteomes" id="UP001352852">
    <property type="component" value="Unassembled WGS sequence"/>
</dbReference>
<reference evidence="2 3" key="1">
    <citation type="submission" date="2021-06" db="EMBL/GenBank/DDBJ databases">
        <authorList>
            <person name="Palmer J.M."/>
        </authorList>
    </citation>
    <scope>NUCLEOTIDE SEQUENCE [LARGE SCALE GENOMIC DNA]</scope>
    <source>
        <strain evidence="2 3">CL_MEX2019</strain>
        <tissue evidence="2">Muscle</tissue>
    </source>
</reference>